<feature type="transmembrane region" description="Helical" evidence="1">
    <location>
        <begin position="7"/>
        <end position="30"/>
    </location>
</feature>
<sequence length="43" mass="5328">MIVKYLIFIYVMFRVIYIFGASFIFGYLFAHWVFPEQEWDILT</sequence>
<protein>
    <submittedName>
        <fullName evidence="2">Uncharacterized protein</fullName>
    </submittedName>
</protein>
<reference evidence="2" key="1">
    <citation type="submission" date="2019-03" db="EMBL/GenBank/DDBJ databases">
        <title>Single cell metagenomics reveals metabolic interactions within the superorganism composed of flagellate Streblomastix strix and complex community of Bacteroidetes bacteria on its surface.</title>
        <authorList>
            <person name="Treitli S.C."/>
            <person name="Kolisko M."/>
            <person name="Husnik F."/>
            <person name="Keeling P."/>
            <person name="Hampl V."/>
        </authorList>
    </citation>
    <scope>NUCLEOTIDE SEQUENCE</scope>
    <source>
        <strain evidence="2">STM</strain>
    </source>
</reference>
<evidence type="ECO:0000313" key="2">
    <source>
        <dbReference type="EMBL" id="KAA6326021.1"/>
    </source>
</evidence>
<keyword evidence="1" id="KW-0812">Transmembrane</keyword>
<keyword evidence="1" id="KW-1133">Transmembrane helix</keyword>
<dbReference type="AlphaFoldDB" id="A0A5J4QZ48"/>
<name>A0A5J4QZ48_9ZZZZ</name>
<organism evidence="2">
    <name type="scientific">termite gut metagenome</name>
    <dbReference type="NCBI Taxonomy" id="433724"/>
    <lineage>
        <taxon>unclassified sequences</taxon>
        <taxon>metagenomes</taxon>
        <taxon>organismal metagenomes</taxon>
    </lineage>
</organism>
<dbReference type="EMBL" id="SNRY01002243">
    <property type="protein sequence ID" value="KAA6326021.1"/>
    <property type="molecule type" value="Genomic_DNA"/>
</dbReference>
<evidence type="ECO:0000256" key="1">
    <source>
        <dbReference type="SAM" id="Phobius"/>
    </source>
</evidence>
<comment type="caution">
    <text evidence="2">The sequence shown here is derived from an EMBL/GenBank/DDBJ whole genome shotgun (WGS) entry which is preliminary data.</text>
</comment>
<gene>
    <name evidence="2" type="ORF">EZS27_024824</name>
</gene>
<accession>A0A5J4QZ48</accession>
<keyword evidence="1" id="KW-0472">Membrane</keyword>
<proteinExistence type="predicted"/>